<gene>
    <name evidence="1" type="ORF">GCM10009550_04110</name>
</gene>
<dbReference type="Gene3D" id="3.20.20.30">
    <property type="entry name" value="Luciferase-like domain"/>
    <property type="match status" value="1"/>
</dbReference>
<name>A0ABN1Q4L4_9ACTN</name>
<dbReference type="InterPro" id="IPR036661">
    <property type="entry name" value="Luciferase-like_sf"/>
</dbReference>
<protein>
    <recommendedName>
        <fullName evidence="3">Luciferase-like monooxygenase</fullName>
    </recommendedName>
</protein>
<organism evidence="1 2">
    <name type="scientific">Actinocorallia libanotica</name>
    <dbReference type="NCBI Taxonomy" id="46162"/>
    <lineage>
        <taxon>Bacteria</taxon>
        <taxon>Bacillati</taxon>
        <taxon>Actinomycetota</taxon>
        <taxon>Actinomycetes</taxon>
        <taxon>Streptosporangiales</taxon>
        <taxon>Thermomonosporaceae</taxon>
        <taxon>Actinocorallia</taxon>
    </lineage>
</organism>
<dbReference type="RefSeq" id="WP_344236026.1">
    <property type="nucleotide sequence ID" value="NZ_BAAAHH010000001.1"/>
</dbReference>
<accession>A0ABN1Q4L4</accession>
<reference evidence="1 2" key="1">
    <citation type="journal article" date="2019" name="Int. J. Syst. Evol. Microbiol.">
        <title>The Global Catalogue of Microorganisms (GCM) 10K type strain sequencing project: providing services to taxonomists for standard genome sequencing and annotation.</title>
        <authorList>
            <consortium name="The Broad Institute Genomics Platform"/>
            <consortium name="The Broad Institute Genome Sequencing Center for Infectious Disease"/>
            <person name="Wu L."/>
            <person name="Ma J."/>
        </authorList>
    </citation>
    <scope>NUCLEOTIDE SEQUENCE [LARGE SCALE GENOMIC DNA]</scope>
    <source>
        <strain evidence="1 2">JCM 10696</strain>
    </source>
</reference>
<proteinExistence type="predicted"/>
<sequence length="83" mass="8793">MSGPGTIPLSILDLALVADRVDTRFVGSPHTVAERLRVLQHVTGADELLVTTITHDHADRLRSFELLAEEWGTATGAAGDSSG</sequence>
<dbReference type="EMBL" id="BAAAHH010000001">
    <property type="protein sequence ID" value="GAA0937384.1"/>
    <property type="molecule type" value="Genomic_DNA"/>
</dbReference>
<keyword evidence="2" id="KW-1185">Reference proteome</keyword>
<evidence type="ECO:0000313" key="1">
    <source>
        <dbReference type="EMBL" id="GAA0937384.1"/>
    </source>
</evidence>
<evidence type="ECO:0000313" key="2">
    <source>
        <dbReference type="Proteomes" id="UP001500665"/>
    </source>
</evidence>
<evidence type="ECO:0008006" key="3">
    <source>
        <dbReference type="Google" id="ProtNLM"/>
    </source>
</evidence>
<comment type="caution">
    <text evidence="1">The sequence shown here is derived from an EMBL/GenBank/DDBJ whole genome shotgun (WGS) entry which is preliminary data.</text>
</comment>
<dbReference type="Proteomes" id="UP001500665">
    <property type="component" value="Unassembled WGS sequence"/>
</dbReference>
<dbReference type="SUPFAM" id="SSF51679">
    <property type="entry name" value="Bacterial luciferase-like"/>
    <property type="match status" value="1"/>
</dbReference>